<comment type="caution">
    <text evidence="2">The sequence shown here is derived from an EMBL/GenBank/DDBJ whole genome shotgun (WGS) entry which is preliminary data.</text>
</comment>
<keyword evidence="1" id="KW-0812">Transmembrane</keyword>
<keyword evidence="3" id="KW-1185">Reference proteome</keyword>
<keyword evidence="1" id="KW-0472">Membrane</keyword>
<organism evidence="2 3">
    <name type="scientific">Ralstonia chuxiongensis</name>
    <dbReference type="NCBI Taxonomy" id="2957504"/>
    <lineage>
        <taxon>Bacteria</taxon>
        <taxon>Pseudomonadati</taxon>
        <taxon>Pseudomonadota</taxon>
        <taxon>Betaproteobacteria</taxon>
        <taxon>Burkholderiales</taxon>
        <taxon>Burkholderiaceae</taxon>
        <taxon>Ralstonia</taxon>
    </lineage>
</organism>
<keyword evidence="1" id="KW-1133">Transmembrane helix</keyword>
<evidence type="ECO:0000313" key="2">
    <source>
        <dbReference type="EMBL" id="MCP1175669.1"/>
    </source>
</evidence>
<sequence length="118" mass="12498">MKTPQIIVAVVAGLVLVGGFAIGGQLAGATLFAKLQKLPDSVVGVTTLYRYWQFYADVKPVKQALGVCSLVAAAITAVPFVFIAVALARLRKDRELHGSARFATLAEIRKSGLVGQDQ</sequence>
<name>A0AA41X095_9RALS</name>
<proteinExistence type="predicted"/>
<dbReference type="AlphaFoldDB" id="A0AA41X095"/>
<dbReference type="RefSeq" id="WP_253542822.1">
    <property type="nucleotide sequence ID" value="NZ_JAMYWC010000011.1"/>
</dbReference>
<reference evidence="3" key="1">
    <citation type="journal article" date="2023" name="Front. Microbiol.">
        <title>Ralstonia chuxiongensis sp. nov., Ralstonia mojiangensis sp. nov., and Ralstonia soli sp. nov., isolated from tobacco fields, are three novel species in the family Burkholderiaceae.</title>
        <authorList>
            <person name="Lu C.H."/>
            <person name="Zhang Y.Y."/>
            <person name="Jiang N."/>
            <person name="Chen W."/>
            <person name="Shao X."/>
            <person name="Zhao Z.M."/>
            <person name="Lu W.L."/>
            <person name="Hu X."/>
            <person name="Xi Y.X."/>
            <person name="Zou S.Y."/>
            <person name="Wei Q.J."/>
            <person name="Lin Z.L."/>
            <person name="Gong L."/>
            <person name="Gai X.T."/>
            <person name="Zhang L.Q."/>
            <person name="Li J.Y."/>
            <person name="Jin Y."/>
            <person name="Xia Z.Y."/>
        </authorList>
    </citation>
    <scope>NUCLEOTIDE SEQUENCE [LARGE SCALE GENOMIC DNA]</scope>
    <source>
        <strain evidence="3">21YRMH01-3</strain>
    </source>
</reference>
<dbReference type="Proteomes" id="UP001162793">
    <property type="component" value="Unassembled WGS sequence"/>
</dbReference>
<gene>
    <name evidence="2" type="ORF">NKG59_25155</name>
</gene>
<accession>A0AA41X095</accession>
<dbReference type="EMBL" id="JAMYWC010000011">
    <property type="protein sequence ID" value="MCP1175669.1"/>
    <property type="molecule type" value="Genomic_DNA"/>
</dbReference>
<evidence type="ECO:0008006" key="4">
    <source>
        <dbReference type="Google" id="ProtNLM"/>
    </source>
</evidence>
<evidence type="ECO:0000313" key="3">
    <source>
        <dbReference type="Proteomes" id="UP001162793"/>
    </source>
</evidence>
<feature type="transmembrane region" description="Helical" evidence="1">
    <location>
        <begin position="64"/>
        <end position="88"/>
    </location>
</feature>
<evidence type="ECO:0000256" key="1">
    <source>
        <dbReference type="SAM" id="Phobius"/>
    </source>
</evidence>
<protein>
    <recommendedName>
        <fullName evidence="4">Transmembrane protein</fullName>
    </recommendedName>
</protein>